<evidence type="ECO:0000313" key="10">
    <source>
        <dbReference type="RefSeq" id="XP_022340175.1"/>
    </source>
</evidence>
<name>A0A8B8EJD2_CRAVI</name>
<evidence type="ECO:0000256" key="6">
    <source>
        <dbReference type="ARBA" id="ARBA00023180"/>
    </source>
</evidence>
<dbReference type="GO" id="GO:0005577">
    <property type="term" value="C:fibrinogen complex"/>
    <property type="evidence" value="ECO:0007669"/>
    <property type="project" value="TreeGrafter"/>
</dbReference>
<keyword evidence="9" id="KW-1185">Reference proteome</keyword>
<dbReference type="Proteomes" id="UP000694844">
    <property type="component" value="Chromosome 5"/>
</dbReference>
<sequence length="298" mass="33978">MDAMSNFNFLLSFCLLEYVMVVVSVEPHSQIKGNVESLLQLTPWNWRHLNTTLKVDTPVSVDVSLTSHYRLTGKHFAKYLQLQKQRDCASILKRIPNTKGRDGVYTIYPDLKTRKLVYCDMTTEGGGWTVIQRRLDGSVDFNRVWKSYKEGFGEVEGEYWLGNEVLHLLSSETKQELRVDLQNFSGEKAYAKYSSFSVGSESDKYKLTVGGYRGTAGDSLQSHSGYNFTTKDQDNDIWGKNCAEVYKGGWWFHHCIHSGLNGPYHKSAVKSWGGVIWLKFGNTNVSLKNARMMIRPKV</sequence>
<keyword evidence="6" id="KW-0325">Glycoprotein</keyword>
<reference evidence="10" key="1">
    <citation type="submission" date="2025-08" db="UniProtKB">
        <authorList>
            <consortium name="RefSeq"/>
        </authorList>
    </citation>
    <scope>IDENTIFICATION</scope>
    <source>
        <tissue evidence="10">Whole sample</tissue>
    </source>
</reference>
<dbReference type="PROSITE" id="PS00514">
    <property type="entry name" value="FIBRINOGEN_C_1"/>
    <property type="match status" value="1"/>
</dbReference>
<evidence type="ECO:0000313" key="9">
    <source>
        <dbReference type="Proteomes" id="UP000694844"/>
    </source>
</evidence>
<dbReference type="SMART" id="SM00186">
    <property type="entry name" value="FBG"/>
    <property type="match status" value="1"/>
</dbReference>
<dbReference type="PANTHER" id="PTHR47221:SF6">
    <property type="entry name" value="FIBRINOGEN ALPHA CHAIN"/>
    <property type="match status" value="1"/>
</dbReference>
<evidence type="ECO:0000256" key="7">
    <source>
        <dbReference type="SAM" id="SignalP"/>
    </source>
</evidence>
<accession>A0A8B8EJD2</accession>
<keyword evidence="2" id="KW-0964">Secreted</keyword>
<dbReference type="GeneID" id="111134912"/>
<dbReference type="NCBIfam" id="NF040941">
    <property type="entry name" value="GGGWT_bact"/>
    <property type="match status" value="1"/>
</dbReference>
<feature type="signal peptide" evidence="7">
    <location>
        <begin position="1"/>
        <end position="24"/>
    </location>
</feature>
<dbReference type="InterPro" id="IPR036056">
    <property type="entry name" value="Fibrinogen-like_C"/>
</dbReference>
<dbReference type="AlphaFoldDB" id="A0A8B8EJD2"/>
<dbReference type="PANTHER" id="PTHR47221">
    <property type="entry name" value="FIBRINOGEN ALPHA CHAIN"/>
    <property type="match status" value="1"/>
</dbReference>
<dbReference type="SUPFAM" id="SSF56496">
    <property type="entry name" value="Fibrinogen C-terminal domain-like"/>
    <property type="match status" value="1"/>
</dbReference>
<dbReference type="RefSeq" id="XP_022340175.1">
    <property type="nucleotide sequence ID" value="XM_022484467.1"/>
</dbReference>
<dbReference type="OrthoDB" id="6273946at2759"/>
<dbReference type="InterPro" id="IPR037579">
    <property type="entry name" value="FIB_ANG-like"/>
</dbReference>
<keyword evidence="4" id="KW-0175">Coiled coil</keyword>
<evidence type="ECO:0000256" key="3">
    <source>
        <dbReference type="ARBA" id="ARBA00022729"/>
    </source>
</evidence>
<evidence type="ECO:0000256" key="5">
    <source>
        <dbReference type="ARBA" id="ARBA00023157"/>
    </source>
</evidence>
<evidence type="ECO:0000259" key="8">
    <source>
        <dbReference type="PROSITE" id="PS51406"/>
    </source>
</evidence>
<evidence type="ECO:0000256" key="1">
    <source>
        <dbReference type="ARBA" id="ARBA00004613"/>
    </source>
</evidence>
<keyword evidence="5" id="KW-1015">Disulfide bond</keyword>
<dbReference type="CDD" id="cd00087">
    <property type="entry name" value="FReD"/>
    <property type="match status" value="1"/>
</dbReference>
<proteinExistence type="predicted"/>
<dbReference type="InterPro" id="IPR014716">
    <property type="entry name" value="Fibrinogen_a/b/g_C_1"/>
</dbReference>
<dbReference type="KEGG" id="cvn:111134912"/>
<comment type="subcellular location">
    <subcellularLocation>
        <location evidence="1">Secreted</location>
    </subcellularLocation>
</comment>
<dbReference type="InterPro" id="IPR020837">
    <property type="entry name" value="Fibrinogen_CS"/>
</dbReference>
<dbReference type="Gene3D" id="3.90.215.10">
    <property type="entry name" value="Gamma Fibrinogen, chain A, domain 1"/>
    <property type="match status" value="1"/>
</dbReference>
<evidence type="ECO:0000256" key="2">
    <source>
        <dbReference type="ARBA" id="ARBA00022525"/>
    </source>
</evidence>
<dbReference type="GO" id="GO:0034116">
    <property type="term" value="P:positive regulation of heterotypic cell-cell adhesion"/>
    <property type="evidence" value="ECO:0007669"/>
    <property type="project" value="TreeGrafter"/>
</dbReference>
<feature type="domain" description="Fibrinogen C-terminal" evidence="8">
    <location>
        <begin position="79"/>
        <end position="298"/>
    </location>
</feature>
<organism evidence="9 10">
    <name type="scientific">Crassostrea virginica</name>
    <name type="common">Eastern oyster</name>
    <dbReference type="NCBI Taxonomy" id="6565"/>
    <lineage>
        <taxon>Eukaryota</taxon>
        <taxon>Metazoa</taxon>
        <taxon>Spiralia</taxon>
        <taxon>Lophotrochozoa</taxon>
        <taxon>Mollusca</taxon>
        <taxon>Bivalvia</taxon>
        <taxon>Autobranchia</taxon>
        <taxon>Pteriomorphia</taxon>
        <taxon>Ostreida</taxon>
        <taxon>Ostreoidea</taxon>
        <taxon>Ostreidae</taxon>
        <taxon>Crassostrea</taxon>
    </lineage>
</organism>
<gene>
    <name evidence="10" type="primary">LOC111134912</name>
</gene>
<evidence type="ECO:0000256" key="4">
    <source>
        <dbReference type="ARBA" id="ARBA00023054"/>
    </source>
</evidence>
<protein>
    <submittedName>
        <fullName evidence="10">Ryncolin-1-like</fullName>
    </submittedName>
</protein>
<dbReference type="GO" id="GO:0005201">
    <property type="term" value="F:extracellular matrix structural constituent"/>
    <property type="evidence" value="ECO:0007669"/>
    <property type="project" value="TreeGrafter"/>
</dbReference>
<dbReference type="GO" id="GO:0030674">
    <property type="term" value="F:protein-macromolecule adaptor activity"/>
    <property type="evidence" value="ECO:0007669"/>
    <property type="project" value="TreeGrafter"/>
</dbReference>
<dbReference type="InterPro" id="IPR002181">
    <property type="entry name" value="Fibrinogen_a/b/g_C_dom"/>
</dbReference>
<dbReference type="Pfam" id="PF00147">
    <property type="entry name" value="Fibrinogen_C"/>
    <property type="match status" value="1"/>
</dbReference>
<keyword evidence="3 7" id="KW-0732">Signal</keyword>
<dbReference type="FunFam" id="3.90.215.10:FF:000001">
    <property type="entry name" value="Tenascin isoform 1"/>
    <property type="match status" value="1"/>
</dbReference>
<dbReference type="PROSITE" id="PS51406">
    <property type="entry name" value="FIBRINOGEN_C_2"/>
    <property type="match status" value="1"/>
</dbReference>
<feature type="chain" id="PRO_5034018825" evidence="7">
    <location>
        <begin position="25"/>
        <end position="298"/>
    </location>
</feature>